<comment type="catalytic activity">
    <reaction evidence="1 10">
        <text>a fatty acyl-[ACP] + phosphate = an acyl phosphate + holo-[ACP]</text>
        <dbReference type="Rhea" id="RHEA:42292"/>
        <dbReference type="Rhea" id="RHEA-COMP:9685"/>
        <dbReference type="Rhea" id="RHEA-COMP:14125"/>
        <dbReference type="ChEBI" id="CHEBI:43474"/>
        <dbReference type="ChEBI" id="CHEBI:59918"/>
        <dbReference type="ChEBI" id="CHEBI:64479"/>
        <dbReference type="ChEBI" id="CHEBI:138651"/>
        <dbReference type="EC" id="2.3.1.274"/>
    </reaction>
</comment>
<dbReference type="InterPro" id="IPR012281">
    <property type="entry name" value="Phospholipid_synth_PlsX-like"/>
</dbReference>
<keyword evidence="11" id="KW-0012">Acyltransferase</keyword>
<keyword evidence="2 10" id="KW-0963">Cytoplasm</keyword>
<comment type="subunit">
    <text evidence="9 10">Homodimer. Probably interacts with PlsY.</text>
</comment>
<dbReference type="PIRSF" id="PIRSF002465">
    <property type="entry name" value="Phsphlp_syn_PlsX"/>
    <property type="match status" value="1"/>
</dbReference>
<keyword evidence="12" id="KW-1185">Reference proteome</keyword>
<comment type="subcellular location">
    <subcellularLocation>
        <location evidence="10">Cytoplasm</location>
    </subcellularLocation>
    <text evidence="10">Associated with the membrane possibly through PlsY.</text>
</comment>
<evidence type="ECO:0000256" key="1">
    <source>
        <dbReference type="ARBA" id="ARBA00001232"/>
    </source>
</evidence>
<proteinExistence type="inferred from homology"/>
<evidence type="ECO:0000256" key="9">
    <source>
        <dbReference type="ARBA" id="ARBA00046608"/>
    </source>
</evidence>
<organism evidence="11 12">
    <name type="scientific">Pseudaeromonas sharmana</name>
    <dbReference type="NCBI Taxonomy" id="328412"/>
    <lineage>
        <taxon>Bacteria</taxon>
        <taxon>Pseudomonadati</taxon>
        <taxon>Pseudomonadota</taxon>
        <taxon>Gammaproteobacteria</taxon>
        <taxon>Aeromonadales</taxon>
        <taxon>Aeromonadaceae</taxon>
        <taxon>Pseudaeromonas</taxon>
    </lineage>
</organism>
<keyword evidence="4 10" id="KW-0808">Transferase</keyword>
<evidence type="ECO:0000256" key="4">
    <source>
        <dbReference type="ARBA" id="ARBA00022679"/>
    </source>
</evidence>
<dbReference type="SUPFAM" id="SSF53659">
    <property type="entry name" value="Isocitrate/Isopropylmalate dehydrogenase-like"/>
    <property type="match status" value="1"/>
</dbReference>
<dbReference type="HAMAP" id="MF_00019">
    <property type="entry name" value="PlsX"/>
    <property type="match status" value="1"/>
</dbReference>
<evidence type="ECO:0000313" key="12">
    <source>
        <dbReference type="Proteomes" id="UP001595692"/>
    </source>
</evidence>
<dbReference type="NCBIfam" id="TIGR00182">
    <property type="entry name" value="plsX"/>
    <property type="match status" value="1"/>
</dbReference>
<comment type="pathway">
    <text evidence="10">Lipid metabolism; phospholipid metabolism.</text>
</comment>
<comment type="caution">
    <text evidence="11">The sequence shown here is derived from an EMBL/GenBank/DDBJ whole genome shotgun (WGS) entry which is preliminary data.</text>
</comment>
<dbReference type="EC" id="2.3.1.274" evidence="8 10"/>
<sequence>MSTLTLALDLMGGDYGPSETVPAAAQALSLLPHLNLLLVGDIEQCRDLLDAFSLSKHPNVSFLHATQSVSMAESPAFALRRLSDSSMRKAIEAVAAGQANACVSAGNTGALMAIAKHVLKVIPGIERPALMSCVPTISGGRSVLLDLGANVNCEAENLRQFAVLGSVVAEAVLGMSRPRIALLNVGAEANKGNIPVRTAAELLATTPGLNYCGYIEGDALFQGAADVIVCDGFVGNIALKTAEGMVRLLSSASHQQMKGWAGWLQSWLTRFFKRRLSHLNPDQYNGASLLGLRGIVIKSHGRAERSAFTNAILQAVVEVERQLPARIAERIDALPLNRR</sequence>
<comment type="function">
    <text evidence="10">Catalyzes the reversible formation of acyl-phosphate (acyl-PO(4)) from acyl-[acyl-carrier-protein] (acyl-ACP). This enzyme utilizes acyl-ACP as fatty acyl donor, but not acyl-CoA.</text>
</comment>
<dbReference type="EMBL" id="JBHSAF010000014">
    <property type="protein sequence ID" value="MFC3914182.1"/>
    <property type="molecule type" value="Genomic_DNA"/>
</dbReference>
<evidence type="ECO:0000256" key="5">
    <source>
        <dbReference type="ARBA" id="ARBA00023098"/>
    </source>
</evidence>
<dbReference type="Proteomes" id="UP001595692">
    <property type="component" value="Unassembled WGS sequence"/>
</dbReference>
<dbReference type="Pfam" id="PF02504">
    <property type="entry name" value="FA_synthesis"/>
    <property type="match status" value="1"/>
</dbReference>
<dbReference type="RefSeq" id="WP_377152789.1">
    <property type="nucleotide sequence ID" value="NZ_JBHSAF010000014.1"/>
</dbReference>
<gene>
    <name evidence="10 11" type="primary">plsX</name>
    <name evidence="11" type="ORF">ACFOSS_11960</name>
</gene>
<evidence type="ECO:0000313" key="11">
    <source>
        <dbReference type="EMBL" id="MFC3914182.1"/>
    </source>
</evidence>
<keyword evidence="5 10" id="KW-0443">Lipid metabolism</keyword>
<evidence type="ECO:0000256" key="2">
    <source>
        <dbReference type="ARBA" id="ARBA00022490"/>
    </source>
</evidence>
<evidence type="ECO:0000256" key="3">
    <source>
        <dbReference type="ARBA" id="ARBA00022516"/>
    </source>
</evidence>
<keyword evidence="3 10" id="KW-0444">Lipid biosynthesis</keyword>
<dbReference type="PANTHER" id="PTHR30100:SF1">
    <property type="entry name" value="PHOSPHATE ACYLTRANSFERASE"/>
    <property type="match status" value="1"/>
</dbReference>
<evidence type="ECO:0000256" key="6">
    <source>
        <dbReference type="ARBA" id="ARBA00023209"/>
    </source>
</evidence>
<reference evidence="12" key="1">
    <citation type="journal article" date="2019" name="Int. J. Syst. Evol. Microbiol.">
        <title>The Global Catalogue of Microorganisms (GCM) 10K type strain sequencing project: providing services to taxonomists for standard genome sequencing and annotation.</title>
        <authorList>
            <consortium name="The Broad Institute Genomics Platform"/>
            <consortium name="The Broad Institute Genome Sequencing Center for Infectious Disease"/>
            <person name="Wu L."/>
            <person name="Ma J."/>
        </authorList>
    </citation>
    <scope>NUCLEOTIDE SEQUENCE [LARGE SCALE GENOMIC DNA]</scope>
    <source>
        <strain evidence="12">CCUG 54939</strain>
    </source>
</reference>
<comment type="similarity">
    <text evidence="10">Belongs to the PlsX family.</text>
</comment>
<dbReference type="Gene3D" id="3.40.718.10">
    <property type="entry name" value="Isopropylmalate Dehydrogenase"/>
    <property type="match status" value="1"/>
</dbReference>
<evidence type="ECO:0000256" key="8">
    <source>
        <dbReference type="ARBA" id="ARBA00024069"/>
    </source>
</evidence>
<dbReference type="InterPro" id="IPR003664">
    <property type="entry name" value="FA_synthesis"/>
</dbReference>
<name>A0ABV8CPN8_9GAMM</name>
<accession>A0ABV8CPN8</accession>
<evidence type="ECO:0000256" key="10">
    <source>
        <dbReference type="HAMAP-Rule" id="MF_00019"/>
    </source>
</evidence>
<protein>
    <recommendedName>
        <fullName evidence="8 10">Phosphate acyltransferase</fullName>
        <ecNumber evidence="8 10">2.3.1.274</ecNumber>
    </recommendedName>
    <alternativeName>
        <fullName evidence="10">Acyl-ACP phosphotransacylase</fullName>
    </alternativeName>
    <alternativeName>
        <fullName evidence="10">Acyl-[acyl-carrier-protein]--phosphate acyltransferase</fullName>
    </alternativeName>
    <alternativeName>
        <fullName evidence="10">Phosphate-acyl-ACP acyltransferase</fullName>
    </alternativeName>
</protein>
<dbReference type="PANTHER" id="PTHR30100">
    <property type="entry name" value="FATTY ACID/PHOSPHOLIPID SYNTHESIS PROTEIN PLSX"/>
    <property type="match status" value="1"/>
</dbReference>
<keyword evidence="6 10" id="KW-0594">Phospholipid biosynthesis</keyword>
<evidence type="ECO:0000256" key="7">
    <source>
        <dbReference type="ARBA" id="ARBA00023264"/>
    </source>
</evidence>
<dbReference type="GO" id="GO:0043811">
    <property type="term" value="F:phosphate:acyl-[acyl carrier protein] acyltransferase activity"/>
    <property type="evidence" value="ECO:0007669"/>
    <property type="project" value="UniProtKB-EC"/>
</dbReference>
<keyword evidence="7 10" id="KW-1208">Phospholipid metabolism</keyword>